<dbReference type="STRING" id="1499967.U27_01144"/>
<dbReference type="PRINTS" id="PR00080">
    <property type="entry name" value="SDRFAMILY"/>
</dbReference>
<keyword evidence="4" id="KW-1185">Reference proteome</keyword>
<proteinExistence type="inferred from homology"/>
<organism evidence="3">
    <name type="scientific">Vecturithrix granuli</name>
    <dbReference type="NCBI Taxonomy" id="1499967"/>
    <lineage>
        <taxon>Bacteria</taxon>
        <taxon>Candidatus Moduliflexota</taxon>
        <taxon>Candidatus Vecturitrichia</taxon>
        <taxon>Candidatus Vecturitrichales</taxon>
        <taxon>Candidatus Vecturitrichaceae</taxon>
        <taxon>Candidatus Vecturithrix</taxon>
    </lineage>
</organism>
<evidence type="ECO:0000313" key="3">
    <source>
        <dbReference type="EMBL" id="GAK61245.1"/>
    </source>
</evidence>
<dbReference type="InterPro" id="IPR036291">
    <property type="entry name" value="NAD(P)-bd_dom_sf"/>
</dbReference>
<dbReference type="FunFam" id="3.40.50.720:FF:000084">
    <property type="entry name" value="Short-chain dehydrogenase reductase"/>
    <property type="match status" value="1"/>
</dbReference>
<dbReference type="HOGENOM" id="CLU_010194_1_1_0"/>
<comment type="similarity">
    <text evidence="1">Belongs to the short-chain dehydrogenases/reductases (SDR) family.</text>
</comment>
<evidence type="ECO:0000256" key="2">
    <source>
        <dbReference type="ARBA" id="ARBA00023002"/>
    </source>
</evidence>
<dbReference type="Gene3D" id="3.40.50.720">
    <property type="entry name" value="NAD(P)-binding Rossmann-like Domain"/>
    <property type="match status" value="1"/>
</dbReference>
<dbReference type="eggNOG" id="COG1028">
    <property type="taxonomic scope" value="Bacteria"/>
</dbReference>
<dbReference type="EMBL" id="DF820477">
    <property type="protein sequence ID" value="GAK61245.1"/>
    <property type="molecule type" value="Genomic_DNA"/>
</dbReference>
<gene>
    <name evidence="3" type="ORF">U27_01144</name>
</gene>
<dbReference type="Proteomes" id="UP000030661">
    <property type="component" value="Unassembled WGS sequence"/>
</dbReference>
<name>A0A081C9J0_VECG1</name>
<sequence>MNFEKKVIIVTGVSSGIGEGCAKKLLACNAHVIGFDLRPGKLTEKNYQHYLVDVRDAAQVSAIVDEVAAHFDKIDGLVNCAGIFSCSKPFYEMTVEEWNKVISINLTGTFLCTRFVTPHMITQRQGKIVNISCIRSQIFRPGMADYSASKGGVVALTSAMALDLAPFNIQVNSVGPGFTFTGMTAAEFCRPEVKASSEQLIPLGRIAEPSDIADTILFLLSDLSNYITGQTIFTDGGFKIAK</sequence>
<dbReference type="PANTHER" id="PTHR24321">
    <property type="entry name" value="DEHYDROGENASES, SHORT CHAIN"/>
    <property type="match status" value="1"/>
</dbReference>
<evidence type="ECO:0000256" key="1">
    <source>
        <dbReference type="ARBA" id="ARBA00006484"/>
    </source>
</evidence>
<evidence type="ECO:0000313" key="4">
    <source>
        <dbReference type="Proteomes" id="UP000030661"/>
    </source>
</evidence>
<dbReference type="AlphaFoldDB" id="A0A081C9J0"/>
<dbReference type="PRINTS" id="PR00081">
    <property type="entry name" value="GDHRDH"/>
</dbReference>
<dbReference type="SUPFAM" id="SSF51735">
    <property type="entry name" value="NAD(P)-binding Rossmann-fold domains"/>
    <property type="match status" value="1"/>
</dbReference>
<dbReference type="InterPro" id="IPR002347">
    <property type="entry name" value="SDR_fam"/>
</dbReference>
<dbReference type="GO" id="GO:0016491">
    <property type="term" value="F:oxidoreductase activity"/>
    <property type="evidence" value="ECO:0007669"/>
    <property type="project" value="UniProtKB-KW"/>
</dbReference>
<reference evidence="3" key="1">
    <citation type="journal article" date="2015" name="PeerJ">
        <title>First genomic representation of candidate bacterial phylum KSB3 points to enhanced environmental sensing as a trigger of wastewater bulking.</title>
        <authorList>
            <person name="Sekiguchi Y."/>
            <person name="Ohashi A."/>
            <person name="Parks D.H."/>
            <person name="Yamauchi T."/>
            <person name="Tyson G.W."/>
            <person name="Hugenholtz P."/>
        </authorList>
    </citation>
    <scope>NUCLEOTIDE SEQUENCE [LARGE SCALE GENOMIC DNA]</scope>
</reference>
<dbReference type="PANTHER" id="PTHR24321:SF8">
    <property type="entry name" value="ESTRADIOL 17-BETA-DEHYDROGENASE 8-RELATED"/>
    <property type="match status" value="1"/>
</dbReference>
<accession>A0A081C9J0</accession>
<keyword evidence="2" id="KW-0560">Oxidoreductase</keyword>
<dbReference type="Pfam" id="PF13561">
    <property type="entry name" value="adh_short_C2"/>
    <property type="match status" value="1"/>
</dbReference>
<protein>
    <submittedName>
        <fullName evidence="3">Short-chain dehydrogenase/reductase SDR</fullName>
    </submittedName>
</protein>